<dbReference type="PANTHER" id="PTHR13887:SF41">
    <property type="entry name" value="THIOREDOXIN SUPERFAMILY PROTEIN"/>
    <property type="match status" value="1"/>
</dbReference>
<evidence type="ECO:0000313" key="2">
    <source>
        <dbReference type="EMBL" id="SQI42587.1"/>
    </source>
</evidence>
<dbReference type="InterPro" id="IPR001853">
    <property type="entry name" value="DSBA-like_thioredoxin_dom"/>
</dbReference>
<dbReference type="Pfam" id="PF01323">
    <property type="entry name" value="DSBA"/>
    <property type="match status" value="1"/>
</dbReference>
<proteinExistence type="predicted"/>
<gene>
    <name evidence="2" type="ORF">NCTC12151_02639</name>
</gene>
<protein>
    <submittedName>
        <fullName evidence="2">DSBA-like thioredoxin domain</fullName>
    </submittedName>
</protein>
<dbReference type="CDD" id="cd03024">
    <property type="entry name" value="DsbA_FrnE"/>
    <property type="match status" value="1"/>
</dbReference>
<dbReference type="KEGG" id="lri:NCTC12151_02639"/>
<dbReference type="Gene3D" id="3.40.30.10">
    <property type="entry name" value="Glutaredoxin"/>
    <property type="match status" value="1"/>
</dbReference>
<accession>A0A2X4URY6</accession>
<sequence>MKIQMWSDFSCPFCYIGKRHLKTALAACGLTDRAELVFRSFELDPRAVSLRGGDVYRHLAEKYDMSIERAREMTEHTARQAALTGLIFRFDRLIPANTFDAHRLQHFAAERGKADAIGDALMSAFFSEGETFQKETR</sequence>
<keyword evidence="3" id="KW-1185">Reference proteome</keyword>
<organism evidence="2 3">
    <name type="scientific">Leminorella richardii</name>
    <dbReference type="NCBI Taxonomy" id="158841"/>
    <lineage>
        <taxon>Bacteria</taxon>
        <taxon>Pseudomonadati</taxon>
        <taxon>Pseudomonadota</taxon>
        <taxon>Gammaproteobacteria</taxon>
        <taxon>Enterobacterales</taxon>
        <taxon>Budviciaceae</taxon>
        <taxon>Leminorella</taxon>
    </lineage>
</organism>
<dbReference type="RefSeq" id="WP_197708826.1">
    <property type="nucleotide sequence ID" value="NZ_LR698987.1"/>
</dbReference>
<name>A0A2X4URY6_9GAMM</name>
<evidence type="ECO:0000259" key="1">
    <source>
        <dbReference type="Pfam" id="PF01323"/>
    </source>
</evidence>
<evidence type="ECO:0000313" key="3">
    <source>
        <dbReference type="Proteomes" id="UP000249005"/>
    </source>
</evidence>
<dbReference type="AlphaFoldDB" id="A0A2X4URY6"/>
<dbReference type="PANTHER" id="PTHR13887">
    <property type="entry name" value="GLUTATHIONE S-TRANSFERASE KAPPA"/>
    <property type="match status" value="1"/>
</dbReference>
<dbReference type="EMBL" id="LS483470">
    <property type="protein sequence ID" value="SQI42587.1"/>
    <property type="molecule type" value="Genomic_DNA"/>
</dbReference>
<reference evidence="2 3" key="1">
    <citation type="submission" date="2018-06" db="EMBL/GenBank/DDBJ databases">
        <authorList>
            <consortium name="Pathogen Informatics"/>
            <person name="Doyle S."/>
        </authorList>
    </citation>
    <scope>NUCLEOTIDE SEQUENCE [LARGE SCALE GENOMIC DNA]</scope>
    <source>
        <strain evidence="2 3">NCTC12151</strain>
    </source>
</reference>
<dbReference type="Proteomes" id="UP000249005">
    <property type="component" value="Chromosome 1"/>
</dbReference>
<dbReference type="InterPro" id="IPR036249">
    <property type="entry name" value="Thioredoxin-like_sf"/>
</dbReference>
<dbReference type="GO" id="GO:0016491">
    <property type="term" value="F:oxidoreductase activity"/>
    <property type="evidence" value="ECO:0007669"/>
    <property type="project" value="InterPro"/>
</dbReference>
<dbReference type="SUPFAM" id="SSF52833">
    <property type="entry name" value="Thioredoxin-like"/>
    <property type="match status" value="1"/>
</dbReference>
<feature type="domain" description="DSBA-like thioredoxin" evidence="1">
    <location>
        <begin position="3"/>
        <end position="135"/>
    </location>
</feature>